<dbReference type="EMBL" id="CP065959">
    <property type="protein sequence ID" value="QQC87038.1"/>
    <property type="molecule type" value="Genomic_DNA"/>
</dbReference>
<proteinExistence type="predicted"/>
<feature type="compositionally biased region" description="Low complexity" evidence="1">
    <location>
        <begin position="37"/>
        <end position="55"/>
    </location>
</feature>
<reference evidence="3 4" key="1">
    <citation type="submission" date="2020-12" db="EMBL/GenBank/DDBJ databases">
        <title>Identification and biosynthesis of polyene macrolides produced by Streptomyces alfalfae Men-myco-93-63.</title>
        <authorList>
            <person name="Liu D."/>
            <person name="Li Y."/>
            <person name="Liu L."/>
            <person name="Han X."/>
            <person name="Shen F."/>
        </authorList>
    </citation>
    <scope>NUCLEOTIDE SEQUENCE [LARGE SCALE GENOMIC DNA]</scope>
    <source>
        <strain evidence="3 4">Men-myco-93-63</strain>
    </source>
</reference>
<gene>
    <name evidence="2" type="ORF">I8755_00235</name>
    <name evidence="3" type="ORF">I8755_37965</name>
</gene>
<dbReference type="Proteomes" id="UP000596130">
    <property type="component" value="Chromosome"/>
</dbReference>
<evidence type="ECO:0000313" key="2">
    <source>
        <dbReference type="EMBL" id="QQC87038.1"/>
    </source>
</evidence>
<organism evidence="3 4">
    <name type="scientific">Streptomyces alfalfae</name>
    <dbReference type="NCBI Taxonomy" id="1642299"/>
    <lineage>
        <taxon>Bacteria</taxon>
        <taxon>Bacillati</taxon>
        <taxon>Actinomycetota</taxon>
        <taxon>Actinomycetes</taxon>
        <taxon>Kitasatosporales</taxon>
        <taxon>Streptomycetaceae</taxon>
        <taxon>Streptomyces</taxon>
    </lineage>
</organism>
<evidence type="ECO:0000256" key="1">
    <source>
        <dbReference type="SAM" id="MobiDB-lite"/>
    </source>
</evidence>
<dbReference type="RefSeq" id="WP_198501341.1">
    <property type="nucleotide sequence ID" value="NZ_CP065959.1"/>
</dbReference>
<evidence type="ECO:0000313" key="3">
    <source>
        <dbReference type="EMBL" id="QQC93465.1"/>
    </source>
</evidence>
<sequence>MDQQVQFPPSYSSSSHSSWCSRTARFTGAADGAGCAAGDSWTGGSWTGGSEAASGAGTGPAHSMPGAARAASVRERLL</sequence>
<name>A0A7T4U1J2_9ACTN</name>
<evidence type="ECO:0000313" key="4">
    <source>
        <dbReference type="Proteomes" id="UP000596130"/>
    </source>
</evidence>
<dbReference type="AlphaFoldDB" id="A0A7T4U1J2"/>
<dbReference type="EMBL" id="CP065959">
    <property type="protein sequence ID" value="QQC93465.1"/>
    <property type="molecule type" value="Genomic_DNA"/>
</dbReference>
<protein>
    <submittedName>
        <fullName evidence="3">Uncharacterized protein</fullName>
    </submittedName>
</protein>
<feature type="region of interest" description="Disordered" evidence="1">
    <location>
        <begin position="37"/>
        <end position="78"/>
    </location>
</feature>
<accession>A0A7T4U1J2</accession>